<dbReference type="NCBIfam" id="NF033542">
    <property type="entry name" value="transpos_IS110"/>
    <property type="match status" value="1"/>
</dbReference>
<dbReference type="Pfam" id="PF01548">
    <property type="entry name" value="DEDD_Tnp_IS110"/>
    <property type="match status" value="1"/>
</dbReference>
<organism evidence="3 4">
    <name type="scientific">Lentzea rhizosphaerae</name>
    <dbReference type="NCBI Taxonomy" id="2041025"/>
    <lineage>
        <taxon>Bacteria</taxon>
        <taxon>Bacillati</taxon>
        <taxon>Actinomycetota</taxon>
        <taxon>Actinomycetes</taxon>
        <taxon>Pseudonocardiales</taxon>
        <taxon>Pseudonocardiaceae</taxon>
        <taxon>Lentzea</taxon>
    </lineage>
</organism>
<evidence type="ECO:0000259" key="1">
    <source>
        <dbReference type="Pfam" id="PF01548"/>
    </source>
</evidence>
<feature type="domain" description="Transposase IS110-like N-terminal" evidence="1">
    <location>
        <begin position="4"/>
        <end position="154"/>
    </location>
</feature>
<comment type="caution">
    <text evidence="3">The sequence shown here is derived from an EMBL/GenBank/DDBJ whole genome shotgun (WGS) entry which is preliminary data.</text>
</comment>
<name>A0ABV8BLC8_9PSEU</name>
<dbReference type="RefSeq" id="WP_382367988.1">
    <property type="nucleotide sequence ID" value="NZ_JBHRZI010000004.1"/>
</dbReference>
<accession>A0ABV8BLC8</accession>
<evidence type="ECO:0000259" key="2">
    <source>
        <dbReference type="Pfam" id="PF02371"/>
    </source>
</evidence>
<dbReference type="PANTHER" id="PTHR33055:SF16">
    <property type="entry name" value="TRANSPOSASE FOR INSERTION SEQUENCE ELEMENT IS1547"/>
    <property type="match status" value="1"/>
</dbReference>
<evidence type="ECO:0000313" key="4">
    <source>
        <dbReference type="Proteomes" id="UP001595690"/>
    </source>
</evidence>
<dbReference type="Proteomes" id="UP001595690">
    <property type="component" value="Unassembled WGS sequence"/>
</dbReference>
<dbReference type="PANTHER" id="PTHR33055">
    <property type="entry name" value="TRANSPOSASE FOR INSERTION SEQUENCE ELEMENT IS1111A"/>
    <property type="match status" value="1"/>
</dbReference>
<gene>
    <name evidence="3" type="ORF">ACFOWZ_02595</name>
</gene>
<sequence>MVVCGIDPHKSTLTAVTADAVGRRLTQRTVGARPENWLGLLAWARGQAREVLWAVEDGRGLAGGLIRYLLAAGQRVVLVPPKLMARARSSARTRGKSDPIDALAVARAALREDDLPVAHLDQDALDVRLLTDHHDTLVEQRTATINRLRWHLHDLDPALEATATLTSVRGRQRLSERLRALPVSVRQALADELLADITALTRRVRELERRIGELVRPMAPTLLDLTGIGVLTAAKIIGETGGITRFPTSAAFAAHNGTAPIPIWTGNKPTFRLSRGGNRQLNAALHRMAITQLRRHQPARDYLDRYLQRRPHATRKAALRALKRHLSDVVYKALITDLASTNSELPATA</sequence>
<reference evidence="4" key="1">
    <citation type="journal article" date="2019" name="Int. J. Syst. Evol. Microbiol.">
        <title>The Global Catalogue of Microorganisms (GCM) 10K type strain sequencing project: providing services to taxonomists for standard genome sequencing and annotation.</title>
        <authorList>
            <consortium name="The Broad Institute Genomics Platform"/>
            <consortium name="The Broad Institute Genome Sequencing Center for Infectious Disease"/>
            <person name="Wu L."/>
            <person name="Ma J."/>
        </authorList>
    </citation>
    <scope>NUCLEOTIDE SEQUENCE [LARGE SCALE GENOMIC DNA]</scope>
    <source>
        <strain evidence="4">CGMCC 4.7405</strain>
    </source>
</reference>
<dbReference type="Pfam" id="PF02371">
    <property type="entry name" value="Transposase_20"/>
    <property type="match status" value="1"/>
</dbReference>
<evidence type="ECO:0000313" key="3">
    <source>
        <dbReference type="EMBL" id="MFC3890349.1"/>
    </source>
</evidence>
<dbReference type="InterPro" id="IPR003346">
    <property type="entry name" value="Transposase_20"/>
</dbReference>
<dbReference type="InterPro" id="IPR002525">
    <property type="entry name" value="Transp_IS110-like_N"/>
</dbReference>
<proteinExistence type="predicted"/>
<dbReference type="InterPro" id="IPR047650">
    <property type="entry name" value="Transpos_IS110"/>
</dbReference>
<protein>
    <submittedName>
        <fullName evidence="3">IS110 family transposase</fullName>
    </submittedName>
</protein>
<keyword evidence="4" id="KW-1185">Reference proteome</keyword>
<feature type="domain" description="Transposase IS116/IS110/IS902 C-terminal" evidence="2">
    <location>
        <begin position="221"/>
        <end position="302"/>
    </location>
</feature>
<dbReference type="EMBL" id="JBHRZI010000004">
    <property type="protein sequence ID" value="MFC3890349.1"/>
    <property type="molecule type" value="Genomic_DNA"/>
</dbReference>